<dbReference type="GO" id="GO:0005829">
    <property type="term" value="C:cytosol"/>
    <property type="evidence" value="ECO:0007669"/>
    <property type="project" value="TreeGrafter"/>
</dbReference>
<keyword evidence="11" id="KW-1185">Reference proteome</keyword>
<keyword evidence="10" id="KW-0966">Cell projection</keyword>
<dbReference type="EMBL" id="WMIB01000002">
    <property type="protein sequence ID" value="MTH52742.1"/>
    <property type="molecule type" value="Genomic_DNA"/>
</dbReference>
<feature type="coiled-coil region" evidence="8">
    <location>
        <begin position="84"/>
        <end position="122"/>
    </location>
</feature>
<accession>A0A7X2S312</accession>
<dbReference type="AlphaFoldDB" id="A0A7X2S312"/>
<dbReference type="InterPro" id="IPR022524">
    <property type="entry name" value="FliH_Bacilli"/>
</dbReference>
<evidence type="ECO:0000313" key="10">
    <source>
        <dbReference type="EMBL" id="MTH52742.1"/>
    </source>
</evidence>
<comment type="similarity">
    <text evidence="2">Belongs to the FliH family.</text>
</comment>
<evidence type="ECO:0000256" key="7">
    <source>
        <dbReference type="NCBIfam" id="TIGR03825"/>
    </source>
</evidence>
<keyword evidence="6" id="KW-1006">Bacterial flagellum protein export</keyword>
<dbReference type="Proteomes" id="UP000434639">
    <property type="component" value="Unassembled WGS sequence"/>
</dbReference>
<proteinExistence type="inferred from homology"/>
<evidence type="ECO:0000313" key="11">
    <source>
        <dbReference type="Proteomes" id="UP000434639"/>
    </source>
</evidence>
<sequence>MWRSRNPELWESSAGWKKTGKLSLHGAEETISLSRLIKSRSPINNAQKAAAIVPIVQLQINQPDDSALEPEISLQAKVKSEEMISRAKSEAETVRHAIASEKENWETEKRRLEEEAREEGYREGLQYGRQDGFEQTSGLIREANSLIEMSRTDYHEKMESSEETIVTLAVRMAEKIIGHTLEENSELMSGMVRQLIKEVKDYEEIKLFVHPGRYEYVRSQKNELKQMLTNEQELYLYMDEGLSEFDCFVETSFGRIDASVQTQLQQLERQLKERLNEGDPE</sequence>
<dbReference type="NCBIfam" id="TIGR03825">
    <property type="entry name" value="FliH_bacil"/>
    <property type="match status" value="1"/>
</dbReference>
<keyword evidence="10" id="KW-0969">Cilium</keyword>
<comment type="function">
    <text evidence="1">Needed for flagellar regrowth and assembly.</text>
</comment>
<keyword evidence="10" id="KW-0282">Flagellum</keyword>
<organism evidence="10 11">
    <name type="scientific">Metabacillus mangrovi</name>
    <dbReference type="NCBI Taxonomy" id="1491830"/>
    <lineage>
        <taxon>Bacteria</taxon>
        <taxon>Bacillati</taxon>
        <taxon>Bacillota</taxon>
        <taxon>Bacilli</taxon>
        <taxon>Bacillales</taxon>
        <taxon>Bacillaceae</taxon>
        <taxon>Metabacillus</taxon>
    </lineage>
</organism>
<dbReference type="PANTHER" id="PTHR34982">
    <property type="entry name" value="YOP PROTEINS TRANSLOCATION PROTEIN L"/>
    <property type="match status" value="1"/>
</dbReference>
<dbReference type="GO" id="GO:0015031">
    <property type="term" value="P:protein transport"/>
    <property type="evidence" value="ECO:0007669"/>
    <property type="project" value="UniProtKB-KW"/>
</dbReference>
<protein>
    <recommendedName>
        <fullName evidence="7">Flagellar assembly protein FliH</fullName>
    </recommendedName>
</protein>
<evidence type="ECO:0000256" key="8">
    <source>
        <dbReference type="SAM" id="Coils"/>
    </source>
</evidence>
<feature type="domain" description="Flagellar assembly protein FliH/Type III secretion system HrpE" evidence="9">
    <location>
        <begin position="142"/>
        <end position="267"/>
    </location>
</feature>
<evidence type="ECO:0000256" key="1">
    <source>
        <dbReference type="ARBA" id="ARBA00003041"/>
    </source>
</evidence>
<dbReference type="InterPro" id="IPR051472">
    <property type="entry name" value="T3SS_Stator/FliH"/>
</dbReference>
<evidence type="ECO:0000256" key="4">
    <source>
        <dbReference type="ARBA" id="ARBA00022795"/>
    </source>
</evidence>
<evidence type="ECO:0000256" key="3">
    <source>
        <dbReference type="ARBA" id="ARBA00022448"/>
    </source>
</evidence>
<dbReference type="InterPro" id="IPR018035">
    <property type="entry name" value="Flagellar_FliH/T3SS_HrpE"/>
</dbReference>
<keyword evidence="3" id="KW-0813">Transport</keyword>
<dbReference type="GO" id="GO:0044781">
    <property type="term" value="P:bacterial-type flagellum organization"/>
    <property type="evidence" value="ECO:0007669"/>
    <property type="project" value="UniProtKB-KW"/>
</dbReference>
<evidence type="ECO:0000256" key="6">
    <source>
        <dbReference type="ARBA" id="ARBA00023225"/>
    </source>
</evidence>
<comment type="caution">
    <text evidence="10">The sequence shown here is derived from an EMBL/GenBank/DDBJ whole genome shotgun (WGS) entry which is preliminary data.</text>
</comment>
<gene>
    <name evidence="10" type="primary">fliH</name>
    <name evidence="10" type="ORF">GKZ89_04915</name>
</gene>
<evidence type="ECO:0000259" key="9">
    <source>
        <dbReference type="Pfam" id="PF02108"/>
    </source>
</evidence>
<dbReference type="Pfam" id="PF02108">
    <property type="entry name" value="FliH"/>
    <property type="match status" value="1"/>
</dbReference>
<keyword evidence="4" id="KW-1005">Bacterial flagellum biogenesis</keyword>
<keyword evidence="5" id="KW-0653">Protein transport</keyword>
<dbReference type="PANTHER" id="PTHR34982:SF1">
    <property type="entry name" value="FLAGELLAR ASSEMBLY PROTEIN FLIH"/>
    <property type="match status" value="1"/>
</dbReference>
<reference evidence="10 11" key="1">
    <citation type="journal article" date="2017" name="Int. J. Syst. Evol. Microbiol.">
        <title>Bacillus mangrovi sp. nov., isolated from a sediment sample from a mangrove forest.</title>
        <authorList>
            <person name="Gupta V."/>
            <person name="Singh P.K."/>
            <person name="Korpole S."/>
            <person name="Tanuku N.R.S."/>
            <person name="Pinnaka A.K."/>
        </authorList>
    </citation>
    <scope>NUCLEOTIDE SEQUENCE [LARGE SCALE GENOMIC DNA]</scope>
    <source>
        <strain evidence="10 11">KCTC 33872</strain>
    </source>
</reference>
<dbReference type="OrthoDB" id="19020at2"/>
<keyword evidence="8" id="KW-0175">Coiled coil</keyword>
<evidence type="ECO:0000256" key="2">
    <source>
        <dbReference type="ARBA" id="ARBA00006602"/>
    </source>
</evidence>
<name>A0A7X2S312_9BACI</name>
<evidence type="ECO:0000256" key="5">
    <source>
        <dbReference type="ARBA" id="ARBA00022927"/>
    </source>
</evidence>